<dbReference type="Pfam" id="PF01940">
    <property type="entry name" value="DUF92"/>
    <property type="match status" value="1"/>
</dbReference>
<dbReference type="PANTHER" id="PTHR13353">
    <property type="entry name" value="TRANSMEMBRANE PROTEIN 19"/>
    <property type="match status" value="1"/>
</dbReference>
<evidence type="ECO:0000256" key="1">
    <source>
        <dbReference type="ARBA" id="ARBA00004141"/>
    </source>
</evidence>
<evidence type="ECO:0000256" key="4">
    <source>
        <dbReference type="ARBA" id="ARBA00022989"/>
    </source>
</evidence>
<keyword evidence="5 6" id="KW-0472">Membrane</keyword>
<dbReference type="RefSeq" id="WP_230839851.1">
    <property type="nucleotide sequence ID" value="NZ_CP063845.1"/>
</dbReference>
<dbReference type="PANTHER" id="PTHR13353:SF5">
    <property type="entry name" value="TRANSMEMBRANE PROTEIN 19"/>
    <property type="match status" value="1"/>
</dbReference>
<dbReference type="Proteomes" id="UP001054846">
    <property type="component" value="Chromosome"/>
</dbReference>
<accession>A0ABY3PGT5</accession>
<keyword evidence="8" id="KW-1185">Reference proteome</keyword>
<evidence type="ECO:0000313" key="8">
    <source>
        <dbReference type="Proteomes" id="UP001054846"/>
    </source>
</evidence>
<keyword evidence="3 6" id="KW-0812">Transmembrane</keyword>
<comment type="subcellular location">
    <subcellularLocation>
        <location evidence="1">Membrane</location>
        <topology evidence="1">Multi-pass membrane protein</topology>
    </subcellularLocation>
</comment>
<evidence type="ECO:0000256" key="2">
    <source>
        <dbReference type="ARBA" id="ARBA00009012"/>
    </source>
</evidence>
<dbReference type="InterPro" id="IPR002794">
    <property type="entry name" value="DUF92_TMEM19"/>
</dbReference>
<dbReference type="EMBL" id="CP063845">
    <property type="protein sequence ID" value="UFP92855.1"/>
    <property type="molecule type" value="Genomic_DNA"/>
</dbReference>
<evidence type="ECO:0000256" key="6">
    <source>
        <dbReference type="SAM" id="Phobius"/>
    </source>
</evidence>
<comment type="similarity">
    <text evidence="2">Belongs to the TMEM19 family.</text>
</comment>
<feature type="transmembrane region" description="Helical" evidence="6">
    <location>
        <begin position="216"/>
        <end position="236"/>
    </location>
</feature>
<reference evidence="7 8" key="1">
    <citation type="journal article" date="2021" name="Genome Biol. Evol.">
        <title>Complete Genome Sequencing of a Novel Gloeobacter Species from a Waterfall Cave in Mexico.</title>
        <authorList>
            <person name="Saw J.H."/>
            <person name="Cardona T."/>
            <person name="Montejano G."/>
        </authorList>
    </citation>
    <scope>NUCLEOTIDE SEQUENCE [LARGE SCALE GENOMIC DNA]</scope>
    <source>
        <strain evidence="7">MG652769</strain>
    </source>
</reference>
<organism evidence="7 8">
    <name type="scientific">Gloeobacter morelensis MG652769</name>
    <dbReference type="NCBI Taxonomy" id="2781736"/>
    <lineage>
        <taxon>Bacteria</taxon>
        <taxon>Bacillati</taxon>
        <taxon>Cyanobacteriota</taxon>
        <taxon>Cyanophyceae</taxon>
        <taxon>Gloeobacterales</taxon>
        <taxon>Gloeobacteraceae</taxon>
        <taxon>Gloeobacter</taxon>
        <taxon>Gloeobacter morelensis</taxon>
    </lineage>
</organism>
<name>A0ABY3PGT5_9CYAN</name>
<proteinExistence type="inferred from homology"/>
<keyword evidence="4 6" id="KW-1133">Transmembrane helix</keyword>
<feature type="transmembrane region" description="Helical" evidence="6">
    <location>
        <begin position="49"/>
        <end position="67"/>
    </location>
</feature>
<feature type="transmembrane region" description="Helical" evidence="6">
    <location>
        <begin position="168"/>
        <end position="195"/>
    </location>
</feature>
<protein>
    <submittedName>
        <fullName evidence="7">TIGR00297 family protein</fullName>
    </submittedName>
</protein>
<feature type="transmembrane region" description="Helical" evidence="6">
    <location>
        <begin position="88"/>
        <end position="105"/>
    </location>
</feature>
<sequence length="238" mass="24378">MLTDWSIGLAVNTLLGALAFPAKLLTNWGLINAWVLGVLVWGALGWRGYLIMLVYFALGTLVTRIGFARKAAKGIAEGRGGRRGPENVWGSAAVAALCALGHVAIPNPLWLLAYTASLATKLSDTTASEVGKAYGKTTYLVTTLRPVPAGTEGAVSLEGTLAGVAGSLVLAACGWLVGFVSGWGLLWCAIAAFVATSCESLIGATLQQRGWLTNEMTNVINTAIGAALAAGLGAFAGG</sequence>
<dbReference type="NCBIfam" id="TIGR00297">
    <property type="entry name" value="TIGR00297 family protein"/>
    <property type="match status" value="1"/>
</dbReference>
<evidence type="ECO:0000256" key="3">
    <source>
        <dbReference type="ARBA" id="ARBA00022692"/>
    </source>
</evidence>
<evidence type="ECO:0000313" key="7">
    <source>
        <dbReference type="EMBL" id="UFP92855.1"/>
    </source>
</evidence>
<gene>
    <name evidence="7" type="ORF">ISF26_13590</name>
</gene>
<evidence type="ECO:0000256" key="5">
    <source>
        <dbReference type="ARBA" id="ARBA00023136"/>
    </source>
</evidence>